<dbReference type="GO" id="GO:0003676">
    <property type="term" value="F:nucleic acid binding"/>
    <property type="evidence" value="ECO:0007669"/>
    <property type="project" value="InterPro"/>
</dbReference>
<feature type="domain" description="G-patch" evidence="2">
    <location>
        <begin position="68"/>
        <end position="114"/>
    </location>
</feature>
<evidence type="ECO:0000259" key="2">
    <source>
        <dbReference type="PROSITE" id="PS50174"/>
    </source>
</evidence>
<name>A0A2V1DKE6_9PLEO</name>
<dbReference type="GO" id="GO:0000776">
    <property type="term" value="C:kinetochore"/>
    <property type="evidence" value="ECO:0007669"/>
    <property type="project" value="TreeGrafter"/>
</dbReference>
<feature type="region of interest" description="Disordered" evidence="1">
    <location>
        <begin position="107"/>
        <end position="183"/>
    </location>
</feature>
<dbReference type="AlphaFoldDB" id="A0A2V1DKE6"/>
<organism evidence="3 4">
    <name type="scientific">Periconia macrospinosa</name>
    <dbReference type="NCBI Taxonomy" id="97972"/>
    <lineage>
        <taxon>Eukaryota</taxon>
        <taxon>Fungi</taxon>
        <taxon>Dikarya</taxon>
        <taxon>Ascomycota</taxon>
        <taxon>Pezizomycotina</taxon>
        <taxon>Dothideomycetes</taxon>
        <taxon>Pleosporomycetidae</taxon>
        <taxon>Pleosporales</taxon>
        <taxon>Massarineae</taxon>
        <taxon>Periconiaceae</taxon>
        <taxon>Periconia</taxon>
    </lineage>
</organism>
<dbReference type="SMART" id="SM00443">
    <property type="entry name" value="G_patch"/>
    <property type="match status" value="1"/>
</dbReference>
<dbReference type="PANTHER" id="PTHR21032">
    <property type="entry name" value="G PATCH DOMAIN-CONTAINING PROTEIN 11"/>
    <property type="match status" value="1"/>
</dbReference>
<protein>
    <submittedName>
        <fullName evidence="3">G-patch-domain-containing protein</fullName>
    </submittedName>
</protein>
<dbReference type="STRING" id="97972.A0A2V1DKE6"/>
<feature type="region of interest" description="Disordered" evidence="1">
    <location>
        <begin position="1"/>
        <end position="60"/>
    </location>
</feature>
<feature type="compositionally biased region" description="Basic and acidic residues" evidence="1">
    <location>
        <begin position="107"/>
        <end position="176"/>
    </location>
</feature>
<feature type="compositionally biased region" description="Basic and acidic residues" evidence="1">
    <location>
        <begin position="202"/>
        <end position="213"/>
    </location>
</feature>
<proteinExistence type="predicted"/>
<dbReference type="EMBL" id="KZ805410">
    <property type="protein sequence ID" value="PVH98590.1"/>
    <property type="molecule type" value="Genomic_DNA"/>
</dbReference>
<dbReference type="InterPro" id="IPR025239">
    <property type="entry name" value="DUF4187"/>
</dbReference>
<evidence type="ECO:0000256" key="1">
    <source>
        <dbReference type="SAM" id="MobiDB-lite"/>
    </source>
</evidence>
<accession>A0A2V1DKE6</accession>
<evidence type="ECO:0000313" key="3">
    <source>
        <dbReference type="EMBL" id="PVH98590.1"/>
    </source>
</evidence>
<evidence type="ECO:0000313" key="4">
    <source>
        <dbReference type="Proteomes" id="UP000244855"/>
    </source>
</evidence>
<reference evidence="3 4" key="1">
    <citation type="journal article" date="2018" name="Sci. Rep.">
        <title>Comparative genomics provides insights into the lifestyle and reveals functional heterogeneity of dark septate endophytic fungi.</title>
        <authorList>
            <person name="Knapp D.G."/>
            <person name="Nemeth J.B."/>
            <person name="Barry K."/>
            <person name="Hainaut M."/>
            <person name="Henrissat B."/>
            <person name="Johnson J."/>
            <person name="Kuo A."/>
            <person name="Lim J.H.P."/>
            <person name="Lipzen A."/>
            <person name="Nolan M."/>
            <person name="Ohm R.A."/>
            <person name="Tamas L."/>
            <person name="Grigoriev I.V."/>
            <person name="Spatafora J.W."/>
            <person name="Nagy L.G."/>
            <person name="Kovacs G.M."/>
        </authorList>
    </citation>
    <scope>NUCLEOTIDE SEQUENCE [LARGE SCALE GENOMIC DNA]</scope>
    <source>
        <strain evidence="3 4">DSE2036</strain>
    </source>
</reference>
<dbReference type="PANTHER" id="PTHR21032:SF0">
    <property type="entry name" value="G PATCH DOMAIN-CONTAINING PROTEIN 11"/>
    <property type="match status" value="1"/>
</dbReference>
<dbReference type="SMART" id="SM01173">
    <property type="entry name" value="DUF4187"/>
    <property type="match status" value="1"/>
</dbReference>
<dbReference type="PROSITE" id="PS50174">
    <property type="entry name" value="G_PATCH"/>
    <property type="match status" value="1"/>
</dbReference>
<gene>
    <name evidence="3" type="ORF">DM02DRAFT_615715</name>
</gene>
<dbReference type="InterPro" id="IPR039249">
    <property type="entry name" value="GPATCH11"/>
</dbReference>
<feature type="region of interest" description="Disordered" evidence="1">
    <location>
        <begin position="202"/>
        <end position="237"/>
    </location>
</feature>
<dbReference type="Proteomes" id="UP000244855">
    <property type="component" value="Unassembled WGS sequence"/>
</dbReference>
<sequence>MAQSDDEDDYMKMVFDDTPKEPKYETSIQRAARKRKEAEARSRQKTKAEREAEAEAAREAALATALPEDNKGFKMMAKFGFKQGGTLGKSENARKEPIQIVVKDDKSGIGLESEKKRKIRETFEHARKAAKREKEEEGDFLEERKQKQKERRAEKDLDNAQRTAERLFDKDAEEKGTATVEETPPERISVFWRSRVRRRIEQQREKQQQRELDNSLSSRLPMLAHDDEDDDNDTKTALGQDVAPFYTTLENDLENDDSELADFEALPVLERLHKTLVFLRDTYKYCLYCGYQYPDVAMDGCPGITEEDHD</sequence>
<dbReference type="Pfam" id="PF01585">
    <property type="entry name" value="G-patch"/>
    <property type="match status" value="1"/>
</dbReference>
<dbReference type="OrthoDB" id="786951at2759"/>
<feature type="compositionally biased region" description="Basic and acidic residues" evidence="1">
    <location>
        <begin position="10"/>
        <end position="24"/>
    </location>
</feature>
<feature type="compositionally biased region" description="Basic and acidic residues" evidence="1">
    <location>
        <begin position="36"/>
        <end position="58"/>
    </location>
</feature>
<keyword evidence="4" id="KW-1185">Reference proteome</keyword>
<dbReference type="Pfam" id="PF13821">
    <property type="entry name" value="DUF4187"/>
    <property type="match status" value="1"/>
</dbReference>
<dbReference type="InterPro" id="IPR000467">
    <property type="entry name" value="G_patch_dom"/>
</dbReference>